<gene>
    <name evidence="2" type="ORF">F9K24_12355</name>
</gene>
<dbReference type="InterPro" id="IPR036390">
    <property type="entry name" value="WH_DNA-bd_sf"/>
</dbReference>
<dbReference type="Proteomes" id="UP000460298">
    <property type="component" value="Unassembled WGS sequence"/>
</dbReference>
<dbReference type="PROSITE" id="PS01332">
    <property type="entry name" value="HTH_RRF2_1"/>
    <property type="match status" value="1"/>
</dbReference>
<dbReference type="OrthoDB" id="9808360at2"/>
<dbReference type="SUPFAM" id="SSF46785">
    <property type="entry name" value="Winged helix' DNA-binding domain"/>
    <property type="match status" value="1"/>
</dbReference>
<dbReference type="GO" id="GO:0003700">
    <property type="term" value="F:DNA-binding transcription factor activity"/>
    <property type="evidence" value="ECO:0007669"/>
    <property type="project" value="TreeGrafter"/>
</dbReference>
<proteinExistence type="predicted"/>
<dbReference type="EMBL" id="WBUI01000012">
    <property type="protein sequence ID" value="KAB2931721.1"/>
    <property type="molecule type" value="Genomic_DNA"/>
</dbReference>
<dbReference type="InterPro" id="IPR030489">
    <property type="entry name" value="TR_Rrf2-type_CS"/>
</dbReference>
<dbReference type="PANTHER" id="PTHR33221:SF5">
    <property type="entry name" value="HTH-TYPE TRANSCRIPTIONAL REGULATOR ISCR"/>
    <property type="match status" value="1"/>
</dbReference>
<sequence>MKITSKGRYGLKIMLELSAPEARSRLLKSREIAENQNIPLKYLEQIINILKKRGLVISVRGAEGGYRIARDPQEITVFQILTALEGDLSILDKNSDLNEGYRALFWTDIDNRIKEMLDINLLDFLNQSRSIQDSLMYYI</sequence>
<name>A0A833H1C2_9LEPT</name>
<reference evidence="2 3" key="1">
    <citation type="submission" date="2019-10" db="EMBL/GenBank/DDBJ databases">
        <title>Extracellular Electron Transfer in a Candidatus Methanoperedens spp. Enrichment Culture.</title>
        <authorList>
            <person name="Berger S."/>
            <person name="Rangel Shaw D."/>
            <person name="Berben T."/>
            <person name="In 'T Zandt M."/>
            <person name="Frank J."/>
            <person name="Reimann J."/>
            <person name="Jetten M.S.M."/>
            <person name="Welte C.U."/>
        </authorList>
    </citation>
    <scope>NUCLEOTIDE SEQUENCE [LARGE SCALE GENOMIC DNA]</scope>
    <source>
        <strain evidence="2">SB12</strain>
    </source>
</reference>
<protein>
    <submittedName>
        <fullName evidence="2">Rrf2 family transcriptional regulator</fullName>
    </submittedName>
</protein>
<dbReference type="InterPro" id="IPR000944">
    <property type="entry name" value="Tscrpt_reg_Rrf2"/>
</dbReference>
<keyword evidence="1" id="KW-0238">DNA-binding</keyword>
<dbReference type="AlphaFoldDB" id="A0A833H1C2"/>
<dbReference type="Pfam" id="PF02082">
    <property type="entry name" value="Rrf2"/>
    <property type="match status" value="1"/>
</dbReference>
<evidence type="ECO:0000313" key="3">
    <source>
        <dbReference type="Proteomes" id="UP000460298"/>
    </source>
</evidence>
<dbReference type="Gene3D" id="1.10.10.10">
    <property type="entry name" value="Winged helix-like DNA-binding domain superfamily/Winged helix DNA-binding domain"/>
    <property type="match status" value="1"/>
</dbReference>
<organism evidence="2 3">
    <name type="scientific">Leptonema illini</name>
    <dbReference type="NCBI Taxonomy" id="183"/>
    <lineage>
        <taxon>Bacteria</taxon>
        <taxon>Pseudomonadati</taxon>
        <taxon>Spirochaetota</taxon>
        <taxon>Spirochaetia</taxon>
        <taxon>Leptospirales</taxon>
        <taxon>Leptospiraceae</taxon>
        <taxon>Leptonema</taxon>
    </lineage>
</organism>
<dbReference type="InterPro" id="IPR036388">
    <property type="entry name" value="WH-like_DNA-bd_sf"/>
</dbReference>
<dbReference type="GO" id="GO:0003677">
    <property type="term" value="F:DNA binding"/>
    <property type="evidence" value="ECO:0007669"/>
    <property type="project" value="UniProtKB-KW"/>
</dbReference>
<evidence type="ECO:0000256" key="1">
    <source>
        <dbReference type="ARBA" id="ARBA00023125"/>
    </source>
</evidence>
<accession>A0A833H1C2</accession>
<dbReference type="PANTHER" id="PTHR33221">
    <property type="entry name" value="WINGED HELIX-TURN-HELIX TRANSCRIPTIONAL REGULATOR, RRF2 FAMILY"/>
    <property type="match status" value="1"/>
</dbReference>
<evidence type="ECO:0000313" key="2">
    <source>
        <dbReference type="EMBL" id="KAB2931721.1"/>
    </source>
</evidence>
<dbReference type="RefSeq" id="WP_002775102.1">
    <property type="nucleotide sequence ID" value="NZ_JQDG01000039.1"/>
</dbReference>
<dbReference type="PROSITE" id="PS51197">
    <property type="entry name" value="HTH_RRF2_2"/>
    <property type="match status" value="1"/>
</dbReference>
<dbReference type="NCBIfam" id="TIGR00738">
    <property type="entry name" value="rrf2_super"/>
    <property type="match status" value="1"/>
</dbReference>
<dbReference type="GO" id="GO:0005829">
    <property type="term" value="C:cytosol"/>
    <property type="evidence" value="ECO:0007669"/>
    <property type="project" value="TreeGrafter"/>
</dbReference>
<comment type="caution">
    <text evidence="2">The sequence shown here is derived from an EMBL/GenBank/DDBJ whole genome shotgun (WGS) entry which is preliminary data.</text>
</comment>